<dbReference type="AlphaFoldDB" id="A0ABD1UTJ8"/>
<feature type="compositionally biased region" description="Basic and acidic residues" evidence="1">
    <location>
        <begin position="1"/>
        <end position="10"/>
    </location>
</feature>
<feature type="region of interest" description="Disordered" evidence="1">
    <location>
        <begin position="1"/>
        <end position="25"/>
    </location>
</feature>
<evidence type="ECO:0000313" key="3">
    <source>
        <dbReference type="Proteomes" id="UP001604277"/>
    </source>
</evidence>
<gene>
    <name evidence="2" type="ORF">Fot_20975</name>
</gene>
<sequence length="125" mass="13913">MAAKEKDQNGHNKRSHSKLLSQLQSTLTDGTTIECSVRSPHFHSQPDTTTSISHVEGPIFYSQHGGHGSDQVCEASTLPSIKSKLKRKGATPRRRKKSADTSMSTPTIQATWKNMFDENVFKKKM</sequence>
<protein>
    <submittedName>
        <fullName evidence="2">Uncharacterized protein</fullName>
    </submittedName>
</protein>
<evidence type="ECO:0000256" key="1">
    <source>
        <dbReference type="SAM" id="MobiDB-lite"/>
    </source>
</evidence>
<evidence type="ECO:0000313" key="2">
    <source>
        <dbReference type="EMBL" id="KAL2528374.1"/>
    </source>
</evidence>
<feature type="region of interest" description="Disordered" evidence="1">
    <location>
        <begin position="37"/>
        <end position="107"/>
    </location>
</feature>
<dbReference type="EMBL" id="JBFOLJ010000006">
    <property type="protein sequence ID" value="KAL2528374.1"/>
    <property type="molecule type" value="Genomic_DNA"/>
</dbReference>
<feature type="compositionally biased region" description="Basic residues" evidence="1">
    <location>
        <begin position="83"/>
        <end position="97"/>
    </location>
</feature>
<dbReference type="Proteomes" id="UP001604277">
    <property type="component" value="Unassembled WGS sequence"/>
</dbReference>
<comment type="caution">
    <text evidence="2">The sequence shown here is derived from an EMBL/GenBank/DDBJ whole genome shotgun (WGS) entry which is preliminary data.</text>
</comment>
<name>A0ABD1UTJ8_9LAMI</name>
<keyword evidence="3" id="KW-1185">Reference proteome</keyword>
<accession>A0ABD1UTJ8</accession>
<proteinExistence type="predicted"/>
<reference evidence="3" key="1">
    <citation type="submission" date="2024-07" db="EMBL/GenBank/DDBJ databases">
        <title>Two chromosome-level genome assemblies of Korean endemic species Abeliophyllum distichum and Forsythia ovata (Oleaceae).</title>
        <authorList>
            <person name="Jang H."/>
        </authorList>
    </citation>
    <scope>NUCLEOTIDE SEQUENCE [LARGE SCALE GENOMIC DNA]</scope>
</reference>
<organism evidence="2 3">
    <name type="scientific">Forsythia ovata</name>
    <dbReference type="NCBI Taxonomy" id="205694"/>
    <lineage>
        <taxon>Eukaryota</taxon>
        <taxon>Viridiplantae</taxon>
        <taxon>Streptophyta</taxon>
        <taxon>Embryophyta</taxon>
        <taxon>Tracheophyta</taxon>
        <taxon>Spermatophyta</taxon>
        <taxon>Magnoliopsida</taxon>
        <taxon>eudicotyledons</taxon>
        <taxon>Gunneridae</taxon>
        <taxon>Pentapetalae</taxon>
        <taxon>asterids</taxon>
        <taxon>lamiids</taxon>
        <taxon>Lamiales</taxon>
        <taxon>Oleaceae</taxon>
        <taxon>Forsythieae</taxon>
        <taxon>Forsythia</taxon>
    </lineage>
</organism>